<feature type="site" description="Positions MEP for the nucleophilic attack" evidence="7">
    <location>
        <position position="219"/>
    </location>
</feature>
<keyword evidence="5 7" id="KW-0548">Nucleotidyltransferase</keyword>
<comment type="catalytic activity">
    <reaction evidence="1 7">
        <text>2-C-methyl-D-erythritol 4-phosphate + CTP + H(+) = 4-CDP-2-C-methyl-D-erythritol + diphosphate</text>
        <dbReference type="Rhea" id="RHEA:13429"/>
        <dbReference type="ChEBI" id="CHEBI:15378"/>
        <dbReference type="ChEBI" id="CHEBI:33019"/>
        <dbReference type="ChEBI" id="CHEBI:37563"/>
        <dbReference type="ChEBI" id="CHEBI:57823"/>
        <dbReference type="ChEBI" id="CHEBI:58262"/>
        <dbReference type="EC" id="2.7.7.60"/>
    </reaction>
</comment>
<dbReference type="NCBIfam" id="TIGR00453">
    <property type="entry name" value="ispD"/>
    <property type="match status" value="1"/>
</dbReference>
<dbReference type="InterPro" id="IPR001228">
    <property type="entry name" value="IspD"/>
</dbReference>
<dbReference type="PANTHER" id="PTHR32125:SF4">
    <property type="entry name" value="2-C-METHYL-D-ERYTHRITOL 4-PHOSPHATE CYTIDYLYLTRANSFERASE, CHLOROPLASTIC"/>
    <property type="match status" value="1"/>
</dbReference>
<keyword evidence="6 7" id="KW-0414">Isoprene biosynthesis</keyword>
<evidence type="ECO:0000256" key="7">
    <source>
        <dbReference type="HAMAP-Rule" id="MF_00108"/>
    </source>
</evidence>
<dbReference type="FunFam" id="3.90.550.10:FF:000003">
    <property type="entry name" value="2-C-methyl-D-erythritol 4-phosphate cytidylyltransferase"/>
    <property type="match status" value="1"/>
</dbReference>
<evidence type="ECO:0000256" key="4">
    <source>
        <dbReference type="ARBA" id="ARBA00022679"/>
    </source>
</evidence>
<dbReference type="UniPathway" id="UPA00056">
    <property type="reaction ID" value="UER00093"/>
</dbReference>
<feature type="site" description="Positions MEP for the nucleophilic attack" evidence="7">
    <location>
        <position position="157"/>
    </location>
</feature>
<feature type="site" description="Transition state stabilizer" evidence="7">
    <location>
        <position position="22"/>
    </location>
</feature>
<dbReference type="SUPFAM" id="SSF53448">
    <property type="entry name" value="Nucleotide-diphospho-sugar transferases"/>
    <property type="match status" value="1"/>
</dbReference>
<dbReference type="PANTHER" id="PTHR32125">
    <property type="entry name" value="2-C-METHYL-D-ERYTHRITOL 4-PHOSPHATE CYTIDYLYLTRANSFERASE, CHLOROPLASTIC"/>
    <property type="match status" value="1"/>
</dbReference>
<name>A0A7C3WJH4_9BACT</name>
<gene>
    <name evidence="7 8" type="primary">ispD</name>
    <name evidence="8" type="ORF">ENV62_06315</name>
</gene>
<comment type="similarity">
    <text evidence="3 7">Belongs to the IspD/TarI cytidylyltransferase family. IspD subfamily.</text>
</comment>
<comment type="function">
    <text evidence="7">Catalyzes the formation of 4-diphosphocytidyl-2-C-methyl-D-erythritol from CTP and 2-C-methyl-D-erythritol 4-phosphate (MEP).</text>
</comment>
<dbReference type="InterPro" id="IPR029044">
    <property type="entry name" value="Nucleotide-diphossugar_trans"/>
</dbReference>
<evidence type="ECO:0000256" key="5">
    <source>
        <dbReference type="ARBA" id="ARBA00022695"/>
    </source>
</evidence>
<dbReference type="PROSITE" id="PS01295">
    <property type="entry name" value="ISPD"/>
    <property type="match status" value="1"/>
</dbReference>
<sequence>MKVAAIIPAAGIGVRMKQNTPKPYLLLGGKPILAHTLAVFEATPEVQEVTVVVHPEDLENCQEQVIAPFGFKKVLRLVPGGKERQDSVYNALKVFQDDKDLEIIMVHDGVRPFITPALIRRVIQAARRYGGAILGWPAQDTLKRVSPKGEVLQTLDRHNVWQIQTPQAFQAQLLWRAFVDAYGRNFYGTDEASLVEELHLTGEQRRSIMVIPGSPLNLKITTPEDLRLAEAILWLGRHG</sequence>
<evidence type="ECO:0000256" key="6">
    <source>
        <dbReference type="ARBA" id="ARBA00023229"/>
    </source>
</evidence>
<dbReference type="InterPro" id="IPR034683">
    <property type="entry name" value="IspD/TarI"/>
</dbReference>
<dbReference type="Gene3D" id="3.90.550.10">
    <property type="entry name" value="Spore Coat Polysaccharide Biosynthesis Protein SpsA, Chain A"/>
    <property type="match status" value="1"/>
</dbReference>
<evidence type="ECO:0000256" key="1">
    <source>
        <dbReference type="ARBA" id="ARBA00001282"/>
    </source>
</evidence>
<evidence type="ECO:0000256" key="3">
    <source>
        <dbReference type="ARBA" id="ARBA00009789"/>
    </source>
</evidence>
<reference evidence="8" key="1">
    <citation type="journal article" date="2020" name="mSystems">
        <title>Genome- and Community-Level Interaction Insights into Carbon Utilization and Element Cycling Functions of Hydrothermarchaeota in Hydrothermal Sediment.</title>
        <authorList>
            <person name="Zhou Z."/>
            <person name="Liu Y."/>
            <person name="Xu W."/>
            <person name="Pan J."/>
            <person name="Luo Z.H."/>
            <person name="Li M."/>
        </authorList>
    </citation>
    <scope>NUCLEOTIDE SEQUENCE [LARGE SCALE GENOMIC DNA]</scope>
    <source>
        <strain evidence="8">SpSt-776</strain>
    </source>
</reference>
<dbReference type="HAMAP" id="MF_00108">
    <property type="entry name" value="IspD"/>
    <property type="match status" value="1"/>
</dbReference>
<evidence type="ECO:0000313" key="8">
    <source>
        <dbReference type="EMBL" id="HGB14831.1"/>
    </source>
</evidence>
<dbReference type="EMBL" id="DTHB01000043">
    <property type="protein sequence ID" value="HGB14831.1"/>
    <property type="molecule type" value="Genomic_DNA"/>
</dbReference>
<comment type="caution">
    <text evidence="8">The sequence shown here is derived from an EMBL/GenBank/DDBJ whole genome shotgun (WGS) entry which is preliminary data.</text>
</comment>
<organism evidence="8">
    <name type="scientific">Desulfobacca acetoxidans</name>
    <dbReference type="NCBI Taxonomy" id="60893"/>
    <lineage>
        <taxon>Bacteria</taxon>
        <taxon>Pseudomonadati</taxon>
        <taxon>Thermodesulfobacteriota</taxon>
        <taxon>Desulfobaccia</taxon>
        <taxon>Desulfobaccales</taxon>
        <taxon>Desulfobaccaceae</taxon>
        <taxon>Desulfobacca</taxon>
    </lineage>
</organism>
<dbReference type="Pfam" id="PF01128">
    <property type="entry name" value="IspD"/>
    <property type="match status" value="1"/>
</dbReference>
<dbReference type="AlphaFoldDB" id="A0A7C3WJH4"/>
<evidence type="ECO:0000256" key="2">
    <source>
        <dbReference type="ARBA" id="ARBA00004787"/>
    </source>
</evidence>
<accession>A0A7C3WJH4</accession>
<dbReference type="GO" id="GO:0019288">
    <property type="term" value="P:isopentenyl diphosphate biosynthetic process, methylerythritol 4-phosphate pathway"/>
    <property type="evidence" value="ECO:0007669"/>
    <property type="project" value="UniProtKB-UniRule"/>
</dbReference>
<keyword evidence="4 7" id="KW-0808">Transferase</keyword>
<dbReference type="GO" id="GO:0050518">
    <property type="term" value="F:2-C-methyl-D-erythritol 4-phosphate cytidylyltransferase activity"/>
    <property type="evidence" value="ECO:0007669"/>
    <property type="project" value="UniProtKB-UniRule"/>
</dbReference>
<dbReference type="InterPro" id="IPR018294">
    <property type="entry name" value="ISPD_synthase_CS"/>
</dbReference>
<comment type="pathway">
    <text evidence="2 7">Isoprenoid biosynthesis; isopentenyl diphosphate biosynthesis via DXP pathway; isopentenyl diphosphate from 1-deoxy-D-xylulose 5-phosphate: step 2/6.</text>
</comment>
<dbReference type="EC" id="2.7.7.60" evidence="7"/>
<dbReference type="InterPro" id="IPR050088">
    <property type="entry name" value="IspD/TarI_cytidylyltransf_bact"/>
</dbReference>
<dbReference type="CDD" id="cd02516">
    <property type="entry name" value="CDP-ME_synthetase"/>
    <property type="match status" value="1"/>
</dbReference>
<proteinExistence type="inferred from homology"/>
<protein>
    <recommendedName>
        <fullName evidence="7">2-C-methyl-D-erythritol 4-phosphate cytidylyltransferase</fullName>
        <ecNumber evidence="7">2.7.7.60</ecNumber>
    </recommendedName>
    <alternativeName>
        <fullName evidence="7">4-diphosphocytidyl-2C-methyl-D-erythritol synthase</fullName>
    </alternativeName>
    <alternativeName>
        <fullName evidence="7">MEP cytidylyltransferase</fullName>
        <shortName evidence="7">MCT</shortName>
    </alternativeName>
</protein>
<feature type="site" description="Transition state stabilizer" evidence="7">
    <location>
        <position position="15"/>
    </location>
</feature>